<comment type="cofactor">
    <cofactor evidence="1">
        <name>FMN</name>
        <dbReference type="ChEBI" id="CHEBI:58210"/>
    </cofactor>
</comment>
<dbReference type="Pfam" id="PF01613">
    <property type="entry name" value="Flavin_Reduct"/>
    <property type="match status" value="1"/>
</dbReference>
<dbReference type="InterPro" id="IPR012349">
    <property type="entry name" value="Split_barrel_FMN-bd"/>
</dbReference>
<evidence type="ECO:0000259" key="5">
    <source>
        <dbReference type="SMART" id="SM00903"/>
    </source>
</evidence>
<dbReference type="OMA" id="CARVKES"/>
<protein>
    <recommendedName>
        <fullName evidence="5">Flavin reductase like domain-containing protein</fullName>
    </recommendedName>
</protein>
<dbReference type="HOGENOM" id="CLU_059021_3_0_1"/>
<accession>M5FUT0</accession>
<feature type="domain" description="Flavin reductase like" evidence="5">
    <location>
        <begin position="66"/>
        <end position="222"/>
    </location>
</feature>
<dbReference type="InterPro" id="IPR002563">
    <property type="entry name" value="Flavin_Rdtase-like_dom"/>
</dbReference>
<dbReference type="PANTHER" id="PTHR33798">
    <property type="entry name" value="FLAVOPROTEIN OXYGENASE"/>
    <property type="match status" value="1"/>
</dbReference>
<name>M5FUT0_DACPD</name>
<dbReference type="GeneID" id="63682719"/>
<comment type="similarity">
    <text evidence="4">Belongs to the flavoredoxin family.</text>
</comment>
<gene>
    <name evidence="6" type="ORF">DACRYDRAFT_102696</name>
</gene>
<organism evidence="6 7">
    <name type="scientific">Dacryopinax primogenitus (strain DJM 731)</name>
    <name type="common">Brown rot fungus</name>
    <dbReference type="NCBI Taxonomy" id="1858805"/>
    <lineage>
        <taxon>Eukaryota</taxon>
        <taxon>Fungi</taxon>
        <taxon>Dikarya</taxon>
        <taxon>Basidiomycota</taxon>
        <taxon>Agaricomycotina</taxon>
        <taxon>Dacrymycetes</taxon>
        <taxon>Dacrymycetales</taxon>
        <taxon>Dacrymycetaceae</taxon>
        <taxon>Dacryopinax</taxon>
    </lineage>
</organism>
<evidence type="ECO:0000256" key="4">
    <source>
        <dbReference type="ARBA" id="ARBA00038054"/>
    </source>
</evidence>
<dbReference type="GO" id="GO:0010181">
    <property type="term" value="F:FMN binding"/>
    <property type="evidence" value="ECO:0007669"/>
    <property type="project" value="InterPro"/>
</dbReference>
<dbReference type="Proteomes" id="UP000030653">
    <property type="component" value="Unassembled WGS sequence"/>
</dbReference>
<evidence type="ECO:0000256" key="1">
    <source>
        <dbReference type="ARBA" id="ARBA00001917"/>
    </source>
</evidence>
<dbReference type="EMBL" id="JH795879">
    <property type="protein sequence ID" value="EJT97031.1"/>
    <property type="molecule type" value="Genomic_DNA"/>
</dbReference>
<dbReference type="RefSeq" id="XP_040623929.1">
    <property type="nucleotide sequence ID" value="XM_040767657.1"/>
</dbReference>
<keyword evidence="2" id="KW-0285">Flavoprotein</keyword>
<evidence type="ECO:0000256" key="2">
    <source>
        <dbReference type="ARBA" id="ARBA00022630"/>
    </source>
</evidence>
<dbReference type="OrthoDB" id="298012at2759"/>
<keyword evidence="3" id="KW-0288">FMN</keyword>
<evidence type="ECO:0000313" key="6">
    <source>
        <dbReference type="EMBL" id="EJT97031.1"/>
    </source>
</evidence>
<sequence>MSALPPFNHSFVPKYTTPPNEGWKLGEKAGAQASAKQWLEEGKKAGWKVIDPSTMSPLEAYALMISGVIPRPVGFVSSVSDSGVENLAPFSFFNMIAGYPATVILCLTNYPRVKDTALNIATSKQFTVNIISEAFLENANIGALDAPGEISEWDLSGLTKEKSVYVKAPRVHESAFSMECELAQSVDITPPGTPRPINTLFIATVKYIHVRNDVLTERGVVDPNKLRPIARLGDITYARMGDTFRLPRYMWTDKKDEVEEFLKARKEQEATVEQQQTTTED</sequence>
<dbReference type="Gene3D" id="2.30.110.10">
    <property type="entry name" value="Electron Transport, Fmn-binding Protein, Chain A"/>
    <property type="match status" value="1"/>
</dbReference>
<dbReference type="SUPFAM" id="SSF50475">
    <property type="entry name" value="FMN-binding split barrel"/>
    <property type="match status" value="1"/>
</dbReference>
<reference evidence="6 7" key="1">
    <citation type="journal article" date="2012" name="Science">
        <title>The Paleozoic origin of enzymatic lignin decomposition reconstructed from 31 fungal genomes.</title>
        <authorList>
            <person name="Floudas D."/>
            <person name="Binder M."/>
            <person name="Riley R."/>
            <person name="Barry K."/>
            <person name="Blanchette R.A."/>
            <person name="Henrissat B."/>
            <person name="Martinez A.T."/>
            <person name="Otillar R."/>
            <person name="Spatafora J.W."/>
            <person name="Yadav J.S."/>
            <person name="Aerts A."/>
            <person name="Benoit I."/>
            <person name="Boyd A."/>
            <person name="Carlson A."/>
            <person name="Copeland A."/>
            <person name="Coutinho P.M."/>
            <person name="de Vries R.P."/>
            <person name="Ferreira P."/>
            <person name="Findley K."/>
            <person name="Foster B."/>
            <person name="Gaskell J."/>
            <person name="Glotzer D."/>
            <person name="Gorecki P."/>
            <person name="Heitman J."/>
            <person name="Hesse C."/>
            <person name="Hori C."/>
            <person name="Igarashi K."/>
            <person name="Jurgens J.A."/>
            <person name="Kallen N."/>
            <person name="Kersten P."/>
            <person name="Kohler A."/>
            <person name="Kuees U."/>
            <person name="Kumar T.K.A."/>
            <person name="Kuo A."/>
            <person name="LaButti K."/>
            <person name="Larrondo L.F."/>
            <person name="Lindquist E."/>
            <person name="Ling A."/>
            <person name="Lombard V."/>
            <person name="Lucas S."/>
            <person name="Lundell T."/>
            <person name="Martin R."/>
            <person name="McLaughlin D.J."/>
            <person name="Morgenstern I."/>
            <person name="Morin E."/>
            <person name="Murat C."/>
            <person name="Nagy L.G."/>
            <person name="Nolan M."/>
            <person name="Ohm R.A."/>
            <person name="Patyshakuliyeva A."/>
            <person name="Rokas A."/>
            <person name="Ruiz-Duenas F.J."/>
            <person name="Sabat G."/>
            <person name="Salamov A."/>
            <person name="Samejima M."/>
            <person name="Schmutz J."/>
            <person name="Slot J.C."/>
            <person name="St John F."/>
            <person name="Stenlid J."/>
            <person name="Sun H."/>
            <person name="Sun S."/>
            <person name="Syed K."/>
            <person name="Tsang A."/>
            <person name="Wiebenga A."/>
            <person name="Young D."/>
            <person name="Pisabarro A."/>
            <person name="Eastwood D.C."/>
            <person name="Martin F."/>
            <person name="Cullen D."/>
            <person name="Grigoriev I.V."/>
            <person name="Hibbett D.S."/>
        </authorList>
    </citation>
    <scope>NUCLEOTIDE SEQUENCE [LARGE SCALE GENOMIC DNA]</scope>
    <source>
        <strain evidence="6 7">DJM-731 SS1</strain>
    </source>
</reference>
<dbReference type="SMART" id="SM00903">
    <property type="entry name" value="Flavin_Reduct"/>
    <property type="match status" value="1"/>
</dbReference>
<keyword evidence="7" id="KW-1185">Reference proteome</keyword>
<dbReference type="PANTHER" id="PTHR33798:SF5">
    <property type="entry name" value="FLAVIN REDUCTASE LIKE DOMAIN-CONTAINING PROTEIN"/>
    <property type="match status" value="1"/>
</dbReference>
<evidence type="ECO:0000313" key="7">
    <source>
        <dbReference type="Proteomes" id="UP000030653"/>
    </source>
</evidence>
<dbReference type="AlphaFoldDB" id="M5FUT0"/>
<evidence type="ECO:0000256" key="3">
    <source>
        <dbReference type="ARBA" id="ARBA00022643"/>
    </source>
</evidence>
<proteinExistence type="inferred from homology"/>